<dbReference type="InterPro" id="IPR050554">
    <property type="entry name" value="Met_Synthase/Corrinoid"/>
</dbReference>
<dbReference type="GO" id="GO:0046653">
    <property type="term" value="P:tetrahydrofolate metabolic process"/>
    <property type="evidence" value="ECO:0007669"/>
    <property type="project" value="TreeGrafter"/>
</dbReference>
<proteinExistence type="predicted"/>
<dbReference type="InterPro" id="IPR036594">
    <property type="entry name" value="Meth_synthase_dom"/>
</dbReference>
<feature type="domain" description="B12-binding" evidence="3">
    <location>
        <begin position="228"/>
        <end position="358"/>
    </location>
</feature>
<evidence type="ECO:0000256" key="1">
    <source>
        <dbReference type="ARBA" id="ARBA00022723"/>
    </source>
</evidence>
<keyword evidence="1" id="KW-0479">Metal-binding</keyword>
<dbReference type="PANTHER" id="PTHR45833:SF1">
    <property type="entry name" value="METHIONINE SYNTHASE"/>
    <property type="match status" value="1"/>
</dbReference>
<sequence length="358" mass="41250">MLSLNKELSIKIKNNKEDWSKEIKEYHYQMEKGLRDKYNDKQDQHFLEDIRYHLNYLAEAISLNSLSLFKNYINWTKVFFENTDISVEGLKSNLKYTKEVLEKKLDEKEVKLINKYIDNGLEIIAKDSIKPKTHLREENPQYSLAIEYFEYLQDCDRKKASELILNAVEDGVEIKDIYLNVFQPVQREIGRLWQLNKVSVAKEHYSTSVTQLIMSQLYSYILSPEKNSYKAITTCVGDELHELGIRMIADLLEMDGWDTVHLGANMPAQNIVEEIIEEDGDLLAISVTMTSNLSKATHLIEEVRKNPESKNIKIMVGGYPFNINEELWKEVGADGYAPDLNKASAVANQLVKKGGSIN</sequence>
<dbReference type="InterPro" id="IPR006158">
    <property type="entry name" value="Cobalamin-bd"/>
</dbReference>
<accession>M1P1E3</accession>
<dbReference type="Pfam" id="PF02310">
    <property type="entry name" value="B12-binding"/>
    <property type="match status" value="1"/>
</dbReference>
<dbReference type="PROSITE" id="PS51332">
    <property type="entry name" value="B12_BINDING"/>
    <property type="match status" value="1"/>
</dbReference>
<dbReference type="InterPro" id="IPR003759">
    <property type="entry name" value="Cbl-bd_cap"/>
</dbReference>
<dbReference type="GO" id="GO:0031419">
    <property type="term" value="F:cobalamin binding"/>
    <property type="evidence" value="ECO:0007669"/>
    <property type="project" value="InterPro"/>
</dbReference>
<dbReference type="Pfam" id="PF02607">
    <property type="entry name" value="B12-binding_2"/>
    <property type="match status" value="1"/>
</dbReference>
<dbReference type="Gene3D" id="3.40.50.280">
    <property type="entry name" value="Cobalamin-binding domain"/>
    <property type="match status" value="1"/>
</dbReference>
<evidence type="ECO:0000259" key="3">
    <source>
        <dbReference type="PROSITE" id="PS51332"/>
    </source>
</evidence>
<dbReference type="InterPro" id="IPR038719">
    <property type="entry name" value="Phycobilisome_asu/bsu_sf"/>
</dbReference>
<reference evidence="4" key="1">
    <citation type="journal article" date="2013" name="Syst. Appl. Microbiol.">
        <title>New insights into the archaeal diversity of a hypersaline microbial mat obtained by a metagenomic approach.</title>
        <authorList>
            <person name="Lopez-Lopez A."/>
            <person name="Richter M."/>
            <person name="Pena A."/>
            <person name="Tamames J."/>
            <person name="Rossello-Mora R."/>
        </authorList>
    </citation>
    <scope>NUCLEOTIDE SEQUENCE</scope>
</reference>
<organism evidence="4">
    <name type="scientific">uncultured organism</name>
    <dbReference type="NCBI Taxonomy" id="155900"/>
    <lineage>
        <taxon>unclassified sequences</taxon>
        <taxon>environmental samples</taxon>
    </lineage>
</organism>
<dbReference type="Gene3D" id="1.10.1240.10">
    <property type="entry name" value="Methionine synthase domain"/>
    <property type="match status" value="1"/>
</dbReference>
<keyword evidence="2" id="KW-0170">Cobalt</keyword>
<dbReference type="SUPFAM" id="SSF52242">
    <property type="entry name" value="Cobalamin (vitamin B12)-binding domain"/>
    <property type="match status" value="1"/>
</dbReference>
<dbReference type="AlphaFoldDB" id="M1P1E3"/>
<dbReference type="EMBL" id="JX684085">
    <property type="protein sequence ID" value="AGF93201.1"/>
    <property type="molecule type" value="Genomic_DNA"/>
</dbReference>
<dbReference type="GO" id="GO:0046872">
    <property type="term" value="F:metal ion binding"/>
    <property type="evidence" value="ECO:0007669"/>
    <property type="project" value="UniProtKB-KW"/>
</dbReference>
<dbReference type="PANTHER" id="PTHR45833">
    <property type="entry name" value="METHIONINE SYNTHASE"/>
    <property type="match status" value="1"/>
</dbReference>
<evidence type="ECO:0000313" key="4">
    <source>
        <dbReference type="EMBL" id="AGF93201.1"/>
    </source>
</evidence>
<dbReference type="InterPro" id="IPR036724">
    <property type="entry name" value="Cobalamin-bd_sf"/>
</dbReference>
<gene>
    <name evidence="4" type="ORF">FLSS-20_0002</name>
</gene>
<protein>
    <submittedName>
        <fullName evidence="4">Cobalamin B12-binding domain-containing protein</fullName>
    </submittedName>
</protein>
<evidence type="ECO:0000256" key="2">
    <source>
        <dbReference type="ARBA" id="ARBA00023285"/>
    </source>
</evidence>
<name>M1P1E3_9ZZZZ</name>
<dbReference type="GO" id="GO:0008705">
    <property type="term" value="F:methionine synthase activity"/>
    <property type="evidence" value="ECO:0007669"/>
    <property type="project" value="TreeGrafter"/>
</dbReference>
<dbReference type="GO" id="GO:0050667">
    <property type="term" value="P:homocysteine metabolic process"/>
    <property type="evidence" value="ECO:0007669"/>
    <property type="project" value="TreeGrafter"/>
</dbReference>
<dbReference type="Gene3D" id="1.10.490.20">
    <property type="entry name" value="Phycocyanins"/>
    <property type="match status" value="1"/>
</dbReference>